<comment type="caution">
    <text evidence="1">The sequence shown here is derived from an EMBL/GenBank/DDBJ whole genome shotgun (WGS) entry which is preliminary data.</text>
</comment>
<reference evidence="1 2" key="1">
    <citation type="submission" date="2015-11" db="EMBL/GenBank/DDBJ databases">
        <title>Genomic analysis of 38 Legionella species identifies large and diverse effector repertoires.</title>
        <authorList>
            <person name="Burstein D."/>
            <person name="Amaro F."/>
            <person name="Zusman T."/>
            <person name="Lifshitz Z."/>
            <person name="Cohen O."/>
            <person name="Gilbert J.A."/>
            <person name="Pupko T."/>
            <person name="Shuman H.A."/>
            <person name="Segal G."/>
        </authorList>
    </citation>
    <scope>NUCLEOTIDE SEQUENCE [LARGE SCALE GENOMIC DNA]</scope>
    <source>
        <strain evidence="1 2">JA-26-G1-E2</strain>
    </source>
</reference>
<sequence length="453" mass="52646">MKILNNQLTFISIEFVLRAYIRHKISPIPPKYSYQDEKGINPAFQTIEEVKSLLFMNEKRIFALRDDLLLATGVKNAYQEHGYEGLKRAIDSQNHCFINWTDRYGHPSLALIDDSSNGKVFYAGFICQRQGYLEIFLSTGRYNRVDRVDEGIQPLTDEQTTILESYLALKFTQAYGNQPVYFYETSPGIQDDQDSALFFTDTPFPQSKVPRIYKKIDILKASELASEAMHYENSKIYIRNYIEPVNPKYQYNNEGNINPAFQNIEQVRFPLRLLEKRIWVLRSDFTMALGVKNAYQKEYGYQGLKENFSECSFPFINWEDRYGHPSLTLTENNYDGSVYYAGYLCQRKGFLQVYLVSGRFERFDLNQKQTQILEAYIASLLQSAFGLQDIVFDVGNSDDPAYHQIFFGHGLFEKTNPQRKYSSSDVDNILQSITLETMQENIGQNQWVVKQSL</sequence>
<gene>
    <name evidence="1" type="ORF">Ljam_2939</name>
</gene>
<evidence type="ECO:0000313" key="1">
    <source>
        <dbReference type="EMBL" id="KTD08744.1"/>
    </source>
</evidence>
<evidence type="ECO:0000313" key="2">
    <source>
        <dbReference type="Proteomes" id="UP000054715"/>
    </source>
</evidence>
<organism evidence="1 2">
    <name type="scientific">Legionella jamestowniensis</name>
    <dbReference type="NCBI Taxonomy" id="455"/>
    <lineage>
        <taxon>Bacteria</taxon>
        <taxon>Pseudomonadati</taxon>
        <taxon>Pseudomonadota</taxon>
        <taxon>Gammaproteobacteria</taxon>
        <taxon>Legionellales</taxon>
        <taxon>Legionellaceae</taxon>
        <taxon>Legionella</taxon>
    </lineage>
</organism>
<dbReference type="AlphaFoldDB" id="A0A0W0ULH1"/>
<proteinExistence type="predicted"/>
<protein>
    <submittedName>
        <fullName evidence="1">Uncharacterized protein</fullName>
    </submittedName>
</protein>
<dbReference type="PATRIC" id="fig|455.5.peg.3089"/>
<name>A0A0W0ULH1_9GAMM</name>
<dbReference type="EMBL" id="LNYG01000013">
    <property type="protein sequence ID" value="KTD08744.1"/>
    <property type="molecule type" value="Genomic_DNA"/>
</dbReference>
<accession>A0A0W0ULH1</accession>
<dbReference type="RefSeq" id="WP_058450734.1">
    <property type="nucleotide sequence ID" value="NZ_CAAAJF010000001.1"/>
</dbReference>
<dbReference type="Proteomes" id="UP000054715">
    <property type="component" value="Unassembled WGS sequence"/>
</dbReference>
<dbReference type="OrthoDB" id="5653008at2"/>